<protein>
    <submittedName>
        <fullName evidence="5">DNA-binding LacI/PurR family transcriptional regulator</fullName>
    </submittedName>
</protein>
<sequence>MNDSKIKNMDEFASVSGISRPTLSKYFNDADSVRKSTRERIEKALAQYDYQPNFYAMNQNRRLTKNVGIVIPYMADPFFAEIARNIENHVIEAGFRPIVLGSHGDPEQEIENLNNLRLIKPAGVLLAPLGRVSDRGRIAAFCEDVPTVLFDANIDNVGEAFIGSDNDQSIGLMVDYLCRTGQPPAFFEMRTPTNPNALKRRAAYIKAMNRLGHEPNLVQAEGDGWDFEEIGFREGSRVITERTLPTDTILCSNDRLAIGLLSAAYQLGLRVGLGPNCALRVAGHDDHPFSRYTCPTLTTVSQDYTSIASISAETLFNVIDSEHKSTSRLVTLFDGKLVMRGSA</sequence>
<dbReference type="InterPro" id="IPR028082">
    <property type="entry name" value="Peripla_BP_I"/>
</dbReference>
<evidence type="ECO:0000259" key="4">
    <source>
        <dbReference type="PROSITE" id="PS50932"/>
    </source>
</evidence>
<dbReference type="RefSeq" id="WP_097106217.1">
    <property type="nucleotide sequence ID" value="NZ_OCPC01000001.1"/>
</dbReference>
<dbReference type="InterPro" id="IPR046335">
    <property type="entry name" value="LacI/GalR-like_sensor"/>
</dbReference>
<dbReference type="Gene3D" id="1.10.260.40">
    <property type="entry name" value="lambda repressor-like DNA-binding domains"/>
    <property type="match status" value="1"/>
</dbReference>
<dbReference type="SUPFAM" id="SSF47413">
    <property type="entry name" value="lambda repressor-like DNA-binding domains"/>
    <property type="match status" value="1"/>
</dbReference>
<evidence type="ECO:0000256" key="3">
    <source>
        <dbReference type="ARBA" id="ARBA00023163"/>
    </source>
</evidence>
<dbReference type="AlphaFoldDB" id="A0A286IAV3"/>
<dbReference type="PANTHER" id="PTHR30146">
    <property type="entry name" value="LACI-RELATED TRANSCRIPTIONAL REPRESSOR"/>
    <property type="match status" value="1"/>
</dbReference>
<dbReference type="SUPFAM" id="SSF53822">
    <property type="entry name" value="Periplasmic binding protein-like I"/>
    <property type="match status" value="1"/>
</dbReference>
<evidence type="ECO:0000313" key="5">
    <source>
        <dbReference type="EMBL" id="SOE16529.1"/>
    </source>
</evidence>
<evidence type="ECO:0000256" key="2">
    <source>
        <dbReference type="ARBA" id="ARBA00023125"/>
    </source>
</evidence>
<dbReference type="EMBL" id="OCPC01000001">
    <property type="protein sequence ID" value="SOE16529.1"/>
    <property type="molecule type" value="Genomic_DNA"/>
</dbReference>
<name>A0A286IAV3_9HYPH</name>
<evidence type="ECO:0000313" key="6">
    <source>
        <dbReference type="Proteomes" id="UP000219465"/>
    </source>
</evidence>
<proteinExistence type="predicted"/>
<dbReference type="CDD" id="cd01392">
    <property type="entry name" value="HTH_LacI"/>
    <property type="match status" value="1"/>
</dbReference>
<dbReference type="InterPro" id="IPR000843">
    <property type="entry name" value="HTH_LacI"/>
</dbReference>
<evidence type="ECO:0000256" key="1">
    <source>
        <dbReference type="ARBA" id="ARBA00023015"/>
    </source>
</evidence>
<dbReference type="Proteomes" id="UP000219465">
    <property type="component" value="Unassembled WGS sequence"/>
</dbReference>
<dbReference type="SMART" id="SM00354">
    <property type="entry name" value="HTH_LACI"/>
    <property type="match status" value="1"/>
</dbReference>
<dbReference type="GO" id="GO:0003700">
    <property type="term" value="F:DNA-binding transcription factor activity"/>
    <property type="evidence" value="ECO:0007669"/>
    <property type="project" value="TreeGrafter"/>
</dbReference>
<dbReference type="InterPro" id="IPR010982">
    <property type="entry name" value="Lambda_DNA-bd_dom_sf"/>
</dbReference>
<dbReference type="PROSITE" id="PS50932">
    <property type="entry name" value="HTH_LACI_2"/>
    <property type="match status" value="1"/>
</dbReference>
<keyword evidence="3" id="KW-0804">Transcription</keyword>
<dbReference type="CDD" id="cd06267">
    <property type="entry name" value="PBP1_LacI_sugar_binding-like"/>
    <property type="match status" value="1"/>
</dbReference>
<dbReference type="Pfam" id="PF13377">
    <property type="entry name" value="Peripla_BP_3"/>
    <property type="match status" value="1"/>
</dbReference>
<keyword evidence="2 5" id="KW-0238">DNA-binding</keyword>
<organism evidence="5 6">
    <name type="scientific">Hoeflea halophila</name>
    <dbReference type="NCBI Taxonomy" id="714899"/>
    <lineage>
        <taxon>Bacteria</taxon>
        <taxon>Pseudomonadati</taxon>
        <taxon>Pseudomonadota</taxon>
        <taxon>Alphaproteobacteria</taxon>
        <taxon>Hyphomicrobiales</taxon>
        <taxon>Rhizobiaceae</taxon>
        <taxon>Hoeflea</taxon>
    </lineage>
</organism>
<dbReference type="Gene3D" id="3.40.50.2300">
    <property type="match status" value="2"/>
</dbReference>
<reference evidence="6" key="1">
    <citation type="submission" date="2017-08" db="EMBL/GenBank/DDBJ databases">
        <authorList>
            <person name="Varghese N."/>
            <person name="Submissions S."/>
        </authorList>
    </citation>
    <scope>NUCLEOTIDE SEQUENCE [LARGE SCALE GENOMIC DNA]</scope>
    <source>
        <strain evidence="6">KCTC 23107</strain>
    </source>
</reference>
<gene>
    <name evidence="5" type="ORF">SAMN05877838_1398</name>
</gene>
<accession>A0A286IAV3</accession>
<feature type="domain" description="HTH lacI-type" evidence="4">
    <location>
        <begin position="7"/>
        <end position="61"/>
    </location>
</feature>
<dbReference type="OrthoDB" id="9805705at2"/>
<keyword evidence="1" id="KW-0805">Transcription regulation</keyword>
<dbReference type="Pfam" id="PF00356">
    <property type="entry name" value="LacI"/>
    <property type="match status" value="1"/>
</dbReference>
<dbReference type="GO" id="GO:0000976">
    <property type="term" value="F:transcription cis-regulatory region binding"/>
    <property type="evidence" value="ECO:0007669"/>
    <property type="project" value="TreeGrafter"/>
</dbReference>
<keyword evidence="6" id="KW-1185">Reference proteome</keyword>
<dbReference type="PANTHER" id="PTHR30146:SF109">
    <property type="entry name" value="HTH-TYPE TRANSCRIPTIONAL REGULATOR GALS"/>
    <property type="match status" value="1"/>
</dbReference>